<dbReference type="Proteomes" id="UP000295558">
    <property type="component" value="Unassembled WGS sequence"/>
</dbReference>
<dbReference type="InterPro" id="IPR050836">
    <property type="entry name" value="SDS22/Internalin_LRR"/>
</dbReference>
<dbReference type="Gene3D" id="3.80.10.10">
    <property type="entry name" value="Ribonuclease Inhibitor"/>
    <property type="match status" value="1"/>
</dbReference>
<dbReference type="InterPro" id="IPR006626">
    <property type="entry name" value="PbH1"/>
</dbReference>
<reference evidence="4 5" key="1">
    <citation type="submission" date="2019-03" db="EMBL/GenBank/DDBJ databases">
        <title>Genomic Encyclopedia of Type Strains, Phase III (KMG-III): the genomes of soil and plant-associated and newly described type strains.</title>
        <authorList>
            <person name="Whitman W."/>
        </authorList>
    </citation>
    <scope>NUCLEOTIDE SEQUENCE [LARGE SCALE GENOMIC DNA]</scope>
    <source>
        <strain evidence="4 5">CECT 7972</strain>
    </source>
</reference>
<organism evidence="4 5">
    <name type="scientific">Listeria rocourtiae</name>
    <dbReference type="NCBI Taxonomy" id="647910"/>
    <lineage>
        <taxon>Bacteria</taxon>
        <taxon>Bacillati</taxon>
        <taxon>Bacillota</taxon>
        <taxon>Bacilli</taxon>
        <taxon>Bacillales</taxon>
        <taxon>Listeriaceae</taxon>
        <taxon>Listeria</taxon>
    </lineage>
</organism>
<dbReference type="Pfam" id="PF20622">
    <property type="entry name" value="Big_15"/>
    <property type="match status" value="1"/>
</dbReference>
<keyword evidence="2" id="KW-0677">Repeat</keyword>
<dbReference type="InterPro" id="IPR012334">
    <property type="entry name" value="Pectin_lyas_fold"/>
</dbReference>
<evidence type="ECO:0000256" key="2">
    <source>
        <dbReference type="ARBA" id="ARBA00022737"/>
    </source>
</evidence>
<feature type="domain" description="Bacterial Ig" evidence="3">
    <location>
        <begin position="1175"/>
        <end position="1248"/>
    </location>
</feature>
<gene>
    <name evidence="4" type="ORF">DFP96_10763</name>
</gene>
<dbReference type="SUPFAM" id="SSF51126">
    <property type="entry name" value="Pectin lyase-like"/>
    <property type="match status" value="1"/>
</dbReference>
<dbReference type="SMART" id="SM00365">
    <property type="entry name" value="LRR_SD22"/>
    <property type="match status" value="2"/>
</dbReference>
<dbReference type="InterPro" id="IPR032675">
    <property type="entry name" value="LRR_dom_sf"/>
</dbReference>
<protein>
    <submittedName>
        <fullName evidence="4">Leucine rich repeat (LRR) protein</fullName>
    </submittedName>
</protein>
<dbReference type="SUPFAM" id="SSF52075">
    <property type="entry name" value="Outer arm dynein light chain 1"/>
    <property type="match status" value="1"/>
</dbReference>
<dbReference type="InterPro" id="IPR001611">
    <property type="entry name" value="Leu-rich_rpt"/>
</dbReference>
<keyword evidence="5" id="KW-1185">Reference proteome</keyword>
<dbReference type="STRING" id="1265846.PROCOU_07418"/>
<accession>A0A4V3DPK2</accession>
<name>A0A4V3DPK2_9LIST</name>
<comment type="caution">
    <text evidence="4">The sequence shown here is derived from an EMBL/GenBank/DDBJ whole genome shotgun (WGS) entry which is preliminary data.</text>
</comment>
<proteinExistence type="predicted"/>
<evidence type="ECO:0000313" key="4">
    <source>
        <dbReference type="EMBL" id="TDR52626.1"/>
    </source>
</evidence>
<dbReference type="InterPro" id="IPR046746">
    <property type="entry name" value="Big_15"/>
</dbReference>
<dbReference type="PANTHER" id="PTHR46652:SF3">
    <property type="entry name" value="LEUCINE-RICH REPEAT-CONTAINING PROTEIN 9"/>
    <property type="match status" value="1"/>
</dbReference>
<dbReference type="InterPro" id="IPR011050">
    <property type="entry name" value="Pectin_lyase_fold/virulence"/>
</dbReference>
<keyword evidence="1" id="KW-0433">Leucine-rich repeat</keyword>
<dbReference type="PANTHER" id="PTHR46652">
    <property type="entry name" value="LEUCINE-RICH REPEAT AND IQ DOMAIN-CONTAINING PROTEIN 1-RELATED"/>
    <property type="match status" value="1"/>
</dbReference>
<dbReference type="SMART" id="SM00710">
    <property type="entry name" value="PbH1"/>
    <property type="match status" value="7"/>
</dbReference>
<dbReference type="Pfam" id="PF13855">
    <property type="entry name" value="LRR_8"/>
    <property type="match status" value="1"/>
</dbReference>
<evidence type="ECO:0000259" key="3">
    <source>
        <dbReference type="Pfam" id="PF20622"/>
    </source>
</evidence>
<evidence type="ECO:0000256" key="1">
    <source>
        <dbReference type="ARBA" id="ARBA00022614"/>
    </source>
</evidence>
<dbReference type="Gene3D" id="2.160.20.10">
    <property type="entry name" value="Single-stranded right-handed beta-helix, Pectin lyase-like"/>
    <property type="match status" value="1"/>
</dbReference>
<dbReference type="PROSITE" id="PS51450">
    <property type="entry name" value="LRR"/>
    <property type="match status" value="2"/>
</dbReference>
<dbReference type="EMBL" id="SNZK01000007">
    <property type="protein sequence ID" value="TDR52626.1"/>
    <property type="molecule type" value="Genomic_DNA"/>
</dbReference>
<evidence type="ECO:0000313" key="5">
    <source>
        <dbReference type="Proteomes" id="UP000295558"/>
    </source>
</evidence>
<sequence length="1288" mass="141535">MKIKMMVSCIMISVLVILGIISPQPLTHATTTQSEKTLTFQTAFPDSALAKAVYVSLYPEQTTQEIDLTKTVTPKELSQIKTLTDTRDVPISDLTGIGQLTGLTTLALEGNEGGRIVNIFPLKPLKKLEKLTLRNEFISDLAPLASAKKLKELDLSHNKITHINSLQRLTQLEKLILSGNQITDFRPLKDLPVTNTTAFQAHAQTIVKDSATKTGRRVFAPKVYDTTGRLLSPQVVQGSGDITKIQAVMWGQPGKSKLQYRDKKKNPAIVVFVQYKAAGKPSKTATLQKKKASSNSPLIIKDANGKILNDTDYLLAPGNAELTKKDNSQAIADAIALVAQQPFNADHHKGSISLPNGEWHLMNKIELEEGQSLLGNQTTLIRAIKDFLIEPIETRDSVSYYDAMIDMASYSRVSGITLDGRKGDAAAHQRQNGITVKGHYTEGDSPTAPSDTDYLHDIVIEDMTIQNMTGSGIIIDLAKNVIIQGSTEVSDANHAMRVVNMGYDGIIGYSVDNMTLHRTLTKTIGHMKSINIPEQNYNLCQSMRKMRVNNPGHTHQIRYPVSHQGTISHNVVLDNAYEGIDGHSVQDYHIVANTIVDVQQAIITGGQNYPPAYYYPTRDVVITENRVNQQEDIKKWGGSLEEPSQAGIVLWGATRKTPEGPGSDEVGYSNGEISNNHVDHIQPTTEGTGFYGGIAIKNTDGVTVQHNTIGTQMANSVQLAGIAVNDSNLSTKILDNHIGYIGYTGDMSSINQTVYAPIAIRGQHNTSMIRNNTWDSKNPTVIVDEKAGHHSGNVLHHLPTNNWETEQAQQREADMFNYNIANLQWDTASGTVTGSLGKDVTHVALYQGTTEAIFTNDNHLITEGTIDADHRTFTITHEALKNGDIEDFVIVAQNTMGTNGNYHYKVMYSPLQNPEWFKLTVDPYDVRNSEQLQGTTLSDHVKKVRVRVDGDIKCVLDVTEQTFRGDIRKWLNDAVFQEVWVESLDTEGHVMFSKKVMLEDAQGFAMTTNPFVLPSDSKVKGTVGELVSVVQMAVNQKVINNLDTSAHTGAFQANVAPYVTSVDDDLQASSLDVLQQPRQTTAVTISDTRYALSIPTYDLSIHTLHGTVGEWIHHVALEVDGKVVNQVDTNDGAFSARMSDRIPSIFSKVEAVGYDAQGKERSRIAVDITDQAYAISANPYTIDDSYLTGNAGAKVAFADIYVNGKRANHLTLDTSGTYKAAMKGKINSITDEVEVWGIASDGKTVRSKMPVTLVDNKTKINTNHSKWAPFLEKQQEAIYFGVVSPKKE</sequence>